<feature type="domain" description="ATP-grasp" evidence="2">
    <location>
        <begin position="82"/>
        <end position="282"/>
    </location>
</feature>
<reference evidence="3 4" key="1">
    <citation type="submission" date="2023-04" db="EMBL/GenBank/DDBJ databases">
        <title>Funneling lignin-derived compounds into biodiesel using alkali-halophilic Citricoccus sp. P2.</title>
        <authorList>
            <person name="Luo C.-B."/>
        </authorList>
    </citation>
    <scope>NUCLEOTIDE SEQUENCE [LARGE SCALE GENOMIC DNA]</scope>
    <source>
        <strain evidence="3 4">P2</strain>
    </source>
</reference>
<dbReference type="InterPro" id="IPR011761">
    <property type="entry name" value="ATP-grasp"/>
</dbReference>
<keyword evidence="1" id="KW-0067">ATP-binding</keyword>
<sequence>MTSSVPQHFSVDVVREAFGTPLAGYSIVLEAWRRGLEVRLLDGQMRRFFISSENRRIKFDKARPSTTTATAMRVVKSKSMTSARLRGAGVPVPANAVIDPANEDAVERLVMEASALGYPVVLKPLIGSMGRDVYTNIQTEADLLEIYRYLNRAGQKKQKYILEEHFAGEDYRVLVIGDRVTGAVLRRPANVIGDGEHTIAELISLKNKARSCNPHLSSKRIKPDHELRQFISRQGLNIESVPDSGTLVMLRGKANATQGGDSIDRTDEVPEALKAAAVRAVAAIPGLFMAGVDIIYDEKR</sequence>
<organism evidence="3 4">
    <name type="scientific">Citricoccus muralis</name>
    <dbReference type="NCBI Taxonomy" id="169134"/>
    <lineage>
        <taxon>Bacteria</taxon>
        <taxon>Bacillati</taxon>
        <taxon>Actinomycetota</taxon>
        <taxon>Actinomycetes</taxon>
        <taxon>Micrococcales</taxon>
        <taxon>Micrococcaceae</taxon>
        <taxon>Citricoccus</taxon>
    </lineage>
</organism>
<dbReference type="InterPro" id="IPR013651">
    <property type="entry name" value="ATP-grasp_RimK-type"/>
</dbReference>
<dbReference type="PANTHER" id="PTHR21621">
    <property type="entry name" value="RIBOSOMAL PROTEIN S6 MODIFICATION PROTEIN"/>
    <property type="match status" value="1"/>
</dbReference>
<evidence type="ECO:0000313" key="4">
    <source>
        <dbReference type="Proteomes" id="UP001219037"/>
    </source>
</evidence>
<evidence type="ECO:0000256" key="1">
    <source>
        <dbReference type="PROSITE-ProRule" id="PRU00409"/>
    </source>
</evidence>
<dbReference type="PROSITE" id="PS50975">
    <property type="entry name" value="ATP_GRASP"/>
    <property type="match status" value="1"/>
</dbReference>
<dbReference type="Gene3D" id="3.30.470.20">
    <property type="entry name" value="ATP-grasp fold, B domain"/>
    <property type="match status" value="2"/>
</dbReference>
<evidence type="ECO:0000313" key="3">
    <source>
        <dbReference type="EMBL" id="WFP16721.1"/>
    </source>
</evidence>
<dbReference type="Proteomes" id="UP001219037">
    <property type="component" value="Chromosome"/>
</dbReference>
<dbReference type="Pfam" id="PF08443">
    <property type="entry name" value="RimK"/>
    <property type="match status" value="1"/>
</dbReference>
<dbReference type="EMBL" id="CP121252">
    <property type="protein sequence ID" value="WFP16721.1"/>
    <property type="molecule type" value="Genomic_DNA"/>
</dbReference>
<protein>
    <recommendedName>
        <fullName evidence="2">ATP-grasp domain-containing protein</fullName>
    </recommendedName>
</protein>
<keyword evidence="4" id="KW-1185">Reference proteome</keyword>
<keyword evidence="1" id="KW-0547">Nucleotide-binding</keyword>
<evidence type="ECO:0000259" key="2">
    <source>
        <dbReference type="PROSITE" id="PS50975"/>
    </source>
</evidence>
<dbReference type="RefSeq" id="WP_278157818.1">
    <property type="nucleotide sequence ID" value="NZ_CP121252.1"/>
</dbReference>
<proteinExistence type="predicted"/>
<gene>
    <name evidence="3" type="ORF">P8192_00915</name>
</gene>
<name>A0ABY8H718_9MICC</name>
<dbReference type="PANTHER" id="PTHR21621:SF0">
    <property type="entry name" value="BETA-CITRYLGLUTAMATE SYNTHASE B-RELATED"/>
    <property type="match status" value="1"/>
</dbReference>
<dbReference type="SUPFAM" id="SSF56059">
    <property type="entry name" value="Glutathione synthetase ATP-binding domain-like"/>
    <property type="match status" value="1"/>
</dbReference>
<accession>A0ABY8H718</accession>